<dbReference type="Proteomes" id="UP000037923">
    <property type="component" value="Unassembled WGS sequence"/>
</dbReference>
<feature type="region of interest" description="Disordered" evidence="1">
    <location>
        <begin position="1"/>
        <end position="209"/>
    </location>
</feature>
<feature type="compositionally biased region" description="Polar residues" evidence="1">
    <location>
        <begin position="130"/>
        <end position="147"/>
    </location>
</feature>
<dbReference type="RefSeq" id="XP_015656091.1">
    <property type="nucleotide sequence ID" value="XM_015805478.1"/>
</dbReference>
<evidence type="ECO:0000313" key="2">
    <source>
        <dbReference type="EMBL" id="KPA77652.1"/>
    </source>
</evidence>
<dbReference type="OMA" id="CLPLDAW"/>
<reference evidence="2 3" key="1">
    <citation type="submission" date="2015-07" db="EMBL/GenBank/DDBJ databases">
        <title>High-quality genome of monoxenous trypanosomatid Leptomonas pyrrhocoris.</title>
        <authorList>
            <person name="Flegontov P."/>
            <person name="Butenko A."/>
            <person name="Firsov S."/>
            <person name="Vlcek C."/>
            <person name="Logacheva M.D."/>
            <person name="Field M."/>
            <person name="Filatov D."/>
            <person name="Flegontova O."/>
            <person name="Gerasimov E."/>
            <person name="Jackson A.P."/>
            <person name="Kelly S."/>
            <person name="Opperdoes F."/>
            <person name="O'Reilly A."/>
            <person name="Votypka J."/>
            <person name="Yurchenko V."/>
            <person name="Lukes J."/>
        </authorList>
    </citation>
    <scope>NUCLEOTIDE SEQUENCE [LARGE SCALE GENOMIC DNA]</scope>
    <source>
        <strain evidence="2">H10</strain>
    </source>
</reference>
<feature type="region of interest" description="Disordered" evidence="1">
    <location>
        <begin position="367"/>
        <end position="474"/>
    </location>
</feature>
<proteinExistence type="predicted"/>
<comment type="caution">
    <text evidence="2">The sequence shown here is derived from an EMBL/GenBank/DDBJ whole genome shotgun (WGS) entry which is preliminary data.</text>
</comment>
<dbReference type="OrthoDB" id="266535at2759"/>
<name>A0A0N0VE80_LEPPY</name>
<feature type="compositionally biased region" description="Basic and acidic residues" evidence="1">
    <location>
        <begin position="71"/>
        <end position="83"/>
    </location>
</feature>
<dbReference type="AlphaFoldDB" id="A0A0N0VE80"/>
<feature type="compositionally biased region" description="Low complexity" evidence="1">
    <location>
        <begin position="117"/>
        <end position="129"/>
    </location>
</feature>
<sequence>MFLFRKNAETVEEAEDHEPINVTNTARTDEGHEEGEVETINNSAQAVGAGSEERHRDEDAQQQGDEQDHEEESKAAADVRVGSEDTPYASREGTVPPLEEQHIMQQQREVEAEEEAQASAAPPALAATAVMSSLNIPHTSSNQHSSKGANGTGQPPNNTNGVHRGSRGTTPRATTAGQSPRPHSHDGRSYTGSVRTAGDTGAEDQQNLARRCSSTVLSARNLSERRASAVNQCIGSIDGGFGAARRRTGSMSPAEREAVERMLENEQHRQEAAEREAQFSLIRETTLVEAELAKEKTSYEHLIQRERERQAEIGRRSSLREERMLTAAQRRQELEDQRQLAILDAITSKDERSTAGGPYAVAVARRRYHSPATPARRQSAAVHNGNGSNGGGGGTSDIDQRRHSAPAEDVPPAKRKTDTSRPRQCLPMSAWRTPEQQRQQQKKNEARAGSKKSRCLPPGAWQAPTVADHPRQWH</sequence>
<feature type="compositionally biased region" description="Polar residues" evidence="1">
    <location>
        <begin position="167"/>
        <end position="178"/>
    </location>
</feature>
<feature type="compositionally biased region" description="Low complexity" evidence="1">
    <location>
        <begin position="148"/>
        <end position="161"/>
    </location>
</feature>
<accession>A0A0N0VE80</accession>
<protein>
    <submittedName>
        <fullName evidence="2">Uncharacterized protein</fullName>
    </submittedName>
</protein>
<evidence type="ECO:0000313" key="3">
    <source>
        <dbReference type="Proteomes" id="UP000037923"/>
    </source>
</evidence>
<gene>
    <name evidence="2" type="ORF">ABB37_07002</name>
</gene>
<dbReference type="EMBL" id="LGTL01000016">
    <property type="protein sequence ID" value="KPA77651.1"/>
    <property type="molecule type" value="Genomic_DNA"/>
</dbReference>
<organism evidence="2 3">
    <name type="scientific">Leptomonas pyrrhocoris</name>
    <name type="common">Firebug parasite</name>
    <dbReference type="NCBI Taxonomy" id="157538"/>
    <lineage>
        <taxon>Eukaryota</taxon>
        <taxon>Discoba</taxon>
        <taxon>Euglenozoa</taxon>
        <taxon>Kinetoplastea</taxon>
        <taxon>Metakinetoplastina</taxon>
        <taxon>Trypanosomatida</taxon>
        <taxon>Trypanosomatidae</taxon>
        <taxon>Leishmaniinae</taxon>
        <taxon>Leptomonas</taxon>
    </lineage>
</organism>
<dbReference type="VEuPathDB" id="TriTrypDB:LpyrH10_16_1840"/>
<feature type="compositionally biased region" description="Basic and acidic residues" evidence="1">
    <location>
        <begin position="398"/>
        <end position="421"/>
    </location>
</feature>
<dbReference type="RefSeq" id="XP_015656090.1">
    <property type="nucleotide sequence ID" value="XM_015805477.1"/>
</dbReference>
<dbReference type="GeneID" id="26907288"/>
<evidence type="ECO:0000256" key="1">
    <source>
        <dbReference type="SAM" id="MobiDB-lite"/>
    </source>
</evidence>
<dbReference type="EMBL" id="LGTL01000016">
    <property type="protein sequence ID" value="KPA77652.1"/>
    <property type="molecule type" value="Genomic_DNA"/>
</dbReference>
<keyword evidence="3" id="KW-1185">Reference proteome</keyword>